<dbReference type="EMBL" id="JAVDWE010000014">
    <property type="protein sequence ID" value="MDR7096524.1"/>
    <property type="molecule type" value="Genomic_DNA"/>
</dbReference>
<gene>
    <name evidence="1" type="ORF">J2X09_004281</name>
</gene>
<evidence type="ECO:0008006" key="3">
    <source>
        <dbReference type="Google" id="ProtNLM"/>
    </source>
</evidence>
<proteinExistence type="predicted"/>
<name>A0ABU1VGB9_9BURK</name>
<dbReference type="Proteomes" id="UP001265550">
    <property type="component" value="Unassembled WGS sequence"/>
</dbReference>
<evidence type="ECO:0000313" key="1">
    <source>
        <dbReference type="EMBL" id="MDR7096524.1"/>
    </source>
</evidence>
<protein>
    <recommendedName>
        <fullName evidence="3">MYND-type domain-containing protein</fullName>
    </recommendedName>
</protein>
<organism evidence="1 2">
    <name type="scientific">Hydrogenophaga laconesensis</name>
    <dbReference type="NCBI Taxonomy" id="1805971"/>
    <lineage>
        <taxon>Bacteria</taxon>
        <taxon>Pseudomonadati</taxon>
        <taxon>Pseudomonadota</taxon>
        <taxon>Betaproteobacteria</taxon>
        <taxon>Burkholderiales</taxon>
        <taxon>Comamonadaceae</taxon>
        <taxon>Hydrogenophaga</taxon>
    </lineage>
</organism>
<sequence length="155" mass="16932">MEQHARLYLCARCHAQVVLCSRCDRGNRYCGRACGRQAQHAAAQRYQRSWRGRMAHAQRAQRWRQRRAGADAGCGAHKVTHQGSPAPGVAAPLAAWTPQSTCSELPATTVVSAPPSVDAAPCWRCRRCGAPQPPALRQGFVRHGLPLGRRHDPGP</sequence>
<comment type="caution">
    <text evidence="1">The sequence shown here is derived from an EMBL/GenBank/DDBJ whole genome shotgun (WGS) entry which is preliminary data.</text>
</comment>
<dbReference type="RefSeq" id="WP_204734763.1">
    <property type="nucleotide sequence ID" value="NZ_JAVDWE010000014.1"/>
</dbReference>
<keyword evidence="2" id="KW-1185">Reference proteome</keyword>
<accession>A0ABU1VGB9</accession>
<reference evidence="1 2" key="1">
    <citation type="submission" date="2023-07" db="EMBL/GenBank/DDBJ databases">
        <title>Sorghum-associated microbial communities from plants grown in Nebraska, USA.</title>
        <authorList>
            <person name="Schachtman D."/>
        </authorList>
    </citation>
    <scope>NUCLEOTIDE SEQUENCE [LARGE SCALE GENOMIC DNA]</scope>
    <source>
        <strain evidence="1 2">BE240</strain>
    </source>
</reference>
<evidence type="ECO:0000313" key="2">
    <source>
        <dbReference type="Proteomes" id="UP001265550"/>
    </source>
</evidence>